<dbReference type="Gene3D" id="1.10.10.10">
    <property type="entry name" value="Winged helix-like DNA-binding domain superfamily/Winged helix DNA-binding domain"/>
    <property type="match status" value="1"/>
</dbReference>
<dbReference type="SUPFAM" id="SSF54631">
    <property type="entry name" value="CBS-domain pair"/>
    <property type="match status" value="1"/>
</dbReference>
<dbReference type="Gene3D" id="3.10.580.10">
    <property type="entry name" value="CBS-domain"/>
    <property type="match status" value="1"/>
</dbReference>
<dbReference type="PROSITE" id="PS51371">
    <property type="entry name" value="CBS"/>
    <property type="match status" value="2"/>
</dbReference>
<evidence type="ECO:0000256" key="2">
    <source>
        <dbReference type="PROSITE-ProRule" id="PRU00703"/>
    </source>
</evidence>
<dbReference type="InterPro" id="IPR046342">
    <property type="entry name" value="CBS_dom_sf"/>
</dbReference>
<dbReference type="Proteomes" id="UP000094296">
    <property type="component" value="Unassembled WGS sequence"/>
</dbReference>
<dbReference type="InterPro" id="IPR013196">
    <property type="entry name" value="HTH_11"/>
</dbReference>
<evidence type="ECO:0000256" key="1">
    <source>
        <dbReference type="ARBA" id="ARBA00023122"/>
    </source>
</evidence>
<name>A0A1E5G075_9FIRM</name>
<dbReference type="PANTHER" id="PTHR43080">
    <property type="entry name" value="CBS DOMAIN-CONTAINING PROTEIN CBSX3, MITOCHONDRIAL"/>
    <property type="match status" value="1"/>
</dbReference>
<evidence type="ECO:0000259" key="3">
    <source>
        <dbReference type="PROSITE" id="PS51371"/>
    </source>
</evidence>
<keyword evidence="5" id="KW-1185">Reference proteome</keyword>
<dbReference type="RefSeq" id="WP_069643720.1">
    <property type="nucleotide sequence ID" value="NZ_MIJE01000032.1"/>
</dbReference>
<organism evidence="4 5">
    <name type="scientific">Desulfuribacillus alkaliarsenatis</name>
    <dbReference type="NCBI Taxonomy" id="766136"/>
    <lineage>
        <taxon>Bacteria</taxon>
        <taxon>Bacillati</taxon>
        <taxon>Bacillota</taxon>
        <taxon>Desulfuribacillia</taxon>
        <taxon>Desulfuribacillales</taxon>
        <taxon>Desulfuribacillaceae</taxon>
        <taxon>Desulfuribacillus</taxon>
    </lineage>
</organism>
<accession>A0A1E5G075</accession>
<dbReference type="OrthoDB" id="9793615at2"/>
<dbReference type="PANTHER" id="PTHR43080:SF2">
    <property type="entry name" value="CBS DOMAIN-CONTAINING PROTEIN"/>
    <property type="match status" value="1"/>
</dbReference>
<dbReference type="AlphaFoldDB" id="A0A1E5G075"/>
<dbReference type="Pfam" id="PF08279">
    <property type="entry name" value="HTH_11"/>
    <property type="match status" value="1"/>
</dbReference>
<proteinExistence type="predicted"/>
<dbReference type="InterPro" id="IPR036388">
    <property type="entry name" value="WH-like_DNA-bd_sf"/>
</dbReference>
<feature type="domain" description="CBS" evidence="3">
    <location>
        <begin position="82"/>
        <end position="142"/>
    </location>
</feature>
<evidence type="ECO:0000313" key="5">
    <source>
        <dbReference type="Proteomes" id="UP000094296"/>
    </source>
</evidence>
<dbReference type="InterPro" id="IPR016842">
    <property type="entry name" value="UCP026546_HTH-CBS"/>
</dbReference>
<dbReference type="InterPro" id="IPR036390">
    <property type="entry name" value="WH_DNA-bd_sf"/>
</dbReference>
<dbReference type="STRING" id="766136.BHF68_08595"/>
<dbReference type="Pfam" id="PF00571">
    <property type="entry name" value="CBS"/>
    <property type="match status" value="2"/>
</dbReference>
<gene>
    <name evidence="4" type="ORF">BHF68_08595</name>
</gene>
<evidence type="ECO:0000313" key="4">
    <source>
        <dbReference type="EMBL" id="OEF96214.1"/>
    </source>
</evidence>
<comment type="caution">
    <text evidence="4">The sequence shown here is derived from an EMBL/GenBank/DDBJ whole genome shotgun (WGS) entry which is preliminary data.</text>
</comment>
<dbReference type="SUPFAM" id="SSF46785">
    <property type="entry name" value="Winged helix' DNA-binding domain"/>
    <property type="match status" value="1"/>
</dbReference>
<dbReference type="InterPro" id="IPR000644">
    <property type="entry name" value="CBS_dom"/>
</dbReference>
<sequence>MVVVKIELTKRQEKIIDIVKSSGPITGENIAERLSLSRAALRPDLAILTMSGFLDARPRVGYFYLGKEMYGKKLREMQVKDYKSIPIVVPDQATAYDAMCMMFMEDVGTVLVVRDINDIKTLVGIVTKKDLLKAAIGKQNMSNVPISMVMTRSPHIITVGNNESLYIAAKKLVEYQVDCIPVINLIDNQYELMGYISRDTITRIFVELASIHSV</sequence>
<reference evidence="4 5" key="1">
    <citation type="submission" date="2016-09" db="EMBL/GenBank/DDBJ databases">
        <title>Draft genome sequence for the type strain of Desulfuribacillus alkaliarsenatis AHT28, an obligately anaerobic, sulfidogenic bacterium isolated from Russian soda lake sediments.</title>
        <authorList>
            <person name="Abin C.A."/>
            <person name="Hollibaugh J.T."/>
        </authorList>
    </citation>
    <scope>NUCLEOTIDE SEQUENCE [LARGE SCALE GENOMIC DNA]</scope>
    <source>
        <strain evidence="4 5">AHT28</strain>
    </source>
</reference>
<feature type="domain" description="CBS" evidence="3">
    <location>
        <begin position="150"/>
        <end position="214"/>
    </location>
</feature>
<dbReference type="InterPro" id="IPR051257">
    <property type="entry name" value="Diverse_CBS-Domain"/>
</dbReference>
<dbReference type="SMART" id="SM00116">
    <property type="entry name" value="CBS"/>
    <property type="match status" value="2"/>
</dbReference>
<keyword evidence="1 2" id="KW-0129">CBS domain</keyword>
<dbReference type="PIRSF" id="PIRSF026546">
    <property type="entry name" value="UCP026546_CBS_YqzB"/>
    <property type="match status" value="1"/>
</dbReference>
<dbReference type="EMBL" id="MIJE01000032">
    <property type="protein sequence ID" value="OEF96214.1"/>
    <property type="molecule type" value="Genomic_DNA"/>
</dbReference>
<protein>
    <recommendedName>
        <fullName evidence="3">CBS domain-containing protein</fullName>
    </recommendedName>
</protein>